<sequence>MKLNVKVENILRMLVQRYGSESAKRHLWNREFSSGKWNCLDNTGEESIGSYLEKYAKHGAILDLGCGTGATGIGLNTSSYSFYTGVDISDAAINKARTKAIEAGVADRREYCVADILTYVPKRQYNVICFGDSIYYIPFTKIVPMLSRYMPYLSETGVFAVRLFDSSGKLQHIINLIEGHYMVIEKHLSDQSHVCNIIFGKMRDDGS</sequence>
<protein>
    <submittedName>
        <fullName evidence="2">Class I SAM-dependent methyltransferase</fullName>
        <ecNumber evidence="2">2.1.-.-</ecNumber>
    </submittedName>
</protein>
<dbReference type="SUPFAM" id="SSF53335">
    <property type="entry name" value="S-adenosyl-L-methionine-dependent methyltransferases"/>
    <property type="match status" value="1"/>
</dbReference>
<feature type="domain" description="Methyltransferase" evidence="1">
    <location>
        <begin position="57"/>
        <end position="176"/>
    </location>
</feature>
<dbReference type="AlphaFoldDB" id="A0AAU7DE44"/>
<dbReference type="GO" id="GO:0032259">
    <property type="term" value="P:methylation"/>
    <property type="evidence" value="ECO:0007669"/>
    <property type="project" value="UniProtKB-KW"/>
</dbReference>
<dbReference type="RefSeq" id="WP_348260833.1">
    <property type="nucleotide sequence ID" value="NZ_CP121196.1"/>
</dbReference>
<dbReference type="CDD" id="cd02440">
    <property type="entry name" value="AdoMet_MTases"/>
    <property type="match status" value="1"/>
</dbReference>
<gene>
    <name evidence="2" type="ORF">P8935_13580</name>
</gene>
<dbReference type="Pfam" id="PF13847">
    <property type="entry name" value="Methyltransf_31"/>
    <property type="match status" value="1"/>
</dbReference>
<dbReference type="Gene3D" id="3.40.50.150">
    <property type="entry name" value="Vaccinia Virus protein VP39"/>
    <property type="match status" value="1"/>
</dbReference>
<reference evidence="2" key="1">
    <citation type="submission" date="2023-03" db="EMBL/GenBank/DDBJ databases">
        <title>Edaphobacter sp.</title>
        <authorList>
            <person name="Huber K.J."/>
            <person name="Papendorf J."/>
            <person name="Pilke C."/>
            <person name="Bunk B."/>
            <person name="Sproeer C."/>
            <person name="Pester M."/>
        </authorList>
    </citation>
    <scope>NUCLEOTIDE SEQUENCE</scope>
    <source>
        <strain evidence="2">DSM 110680</strain>
    </source>
</reference>
<name>A0AAU7DE44_9BACT</name>
<dbReference type="InterPro" id="IPR025714">
    <property type="entry name" value="Methyltranfer_dom"/>
</dbReference>
<proteinExistence type="predicted"/>
<dbReference type="InterPro" id="IPR029063">
    <property type="entry name" value="SAM-dependent_MTases_sf"/>
</dbReference>
<organism evidence="2">
    <name type="scientific">Telmatobacter sp. DSM 110680</name>
    <dbReference type="NCBI Taxonomy" id="3036704"/>
    <lineage>
        <taxon>Bacteria</taxon>
        <taxon>Pseudomonadati</taxon>
        <taxon>Acidobacteriota</taxon>
        <taxon>Terriglobia</taxon>
        <taxon>Terriglobales</taxon>
        <taxon>Acidobacteriaceae</taxon>
        <taxon>Telmatobacter</taxon>
    </lineage>
</organism>
<keyword evidence="2" id="KW-0808">Transferase</keyword>
<dbReference type="EC" id="2.1.-.-" evidence="2"/>
<accession>A0AAU7DE44</accession>
<evidence type="ECO:0000313" key="2">
    <source>
        <dbReference type="EMBL" id="XBH15600.1"/>
    </source>
</evidence>
<dbReference type="EMBL" id="CP121196">
    <property type="protein sequence ID" value="XBH15600.1"/>
    <property type="molecule type" value="Genomic_DNA"/>
</dbReference>
<dbReference type="GO" id="GO:0008168">
    <property type="term" value="F:methyltransferase activity"/>
    <property type="evidence" value="ECO:0007669"/>
    <property type="project" value="UniProtKB-KW"/>
</dbReference>
<evidence type="ECO:0000259" key="1">
    <source>
        <dbReference type="Pfam" id="PF13847"/>
    </source>
</evidence>
<keyword evidence="2" id="KW-0489">Methyltransferase</keyword>